<dbReference type="RefSeq" id="WP_003921285.1">
    <property type="nucleotide sequence ID" value="NZ_PDKV01000002.1"/>
</dbReference>
<dbReference type="InterPro" id="IPR038570">
    <property type="entry name" value="HicA_sf"/>
</dbReference>
<accession>A0A2G5PQF6</accession>
<evidence type="ECO:0000256" key="5">
    <source>
        <dbReference type="ARBA" id="ARBA00022801"/>
    </source>
</evidence>
<keyword evidence="2" id="KW-1277">Toxin-antitoxin system</keyword>
<proteinExistence type="inferred from homology"/>
<comment type="similarity">
    <text evidence="1">Belongs to the HicA mRNA interferase family.</text>
</comment>
<keyword evidence="3" id="KW-0540">Nuclease</keyword>
<keyword evidence="4" id="KW-0255">Endonuclease</keyword>
<dbReference type="GO" id="GO:0003729">
    <property type="term" value="F:mRNA binding"/>
    <property type="evidence" value="ECO:0007669"/>
    <property type="project" value="InterPro"/>
</dbReference>
<evidence type="ECO:0000256" key="4">
    <source>
        <dbReference type="ARBA" id="ARBA00022759"/>
    </source>
</evidence>
<dbReference type="EMBL" id="PDKV01000002">
    <property type="protein sequence ID" value="PIB80548.1"/>
    <property type="molecule type" value="Genomic_DNA"/>
</dbReference>
<evidence type="ECO:0000256" key="3">
    <source>
        <dbReference type="ARBA" id="ARBA00022722"/>
    </source>
</evidence>
<name>A0A2G5PQF6_MYCCE</name>
<evidence type="ECO:0000313" key="8">
    <source>
        <dbReference type="EMBL" id="PIB80548.1"/>
    </source>
</evidence>
<keyword evidence="7" id="KW-0346">Stress response</keyword>
<protein>
    <submittedName>
        <fullName evidence="8">Addiction module toxin, HicA family</fullName>
    </submittedName>
</protein>
<dbReference type="SUPFAM" id="SSF54786">
    <property type="entry name" value="YcfA/nrd intein domain"/>
    <property type="match status" value="1"/>
</dbReference>
<dbReference type="Pfam" id="PF07927">
    <property type="entry name" value="HicA_toxin"/>
    <property type="match status" value="1"/>
</dbReference>
<dbReference type="GO" id="GO:0016787">
    <property type="term" value="F:hydrolase activity"/>
    <property type="evidence" value="ECO:0007669"/>
    <property type="project" value="UniProtKB-KW"/>
</dbReference>
<evidence type="ECO:0000256" key="1">
    <source>
        <dbReference type="ARBA" id="ARBA00006620"/>
    </source>
</evidence>
<keyword evidence="6" id="KW-0694">RNA-binding</keyword>
<dbReference type="InterPro" id="IPR012933">
    <property type="entry name" value="HicA_mRNA_interferase"/>
</dbReference>
<evidence type="ECO:0000256" key="6">
    <source>
        <dbReference type="ARBA" id="ARBA00022884"/>
    </source>
</evidence>
<dbReference type="Gene3D" id="3.30.920.30">
    <property type="entry name" value="Hypothetical protein"/>
    <property type="match status" value="1"/>
</dbReference>
<dbReference type="GO" id="GO:0004519">
    <property type="term" value="F:endonuclease activity"/>
    <property type="evidence" value="ECO:0007669"/>
    <property type="project" value="UniProtKB-KW"/>
</dbReference>
<evidence type="ECO:0000256" key="2">
    <source>
        <dbReference type="ARBA" id="ARBA00022649"/>
    </source>
</evidence>
<sequence>MRAREVNRKIEKLGGVHIRTVGSHKRYRVTRGEITASTAVPQHPGDIPTGTLHKIERDLEPALGKGWLLK</sequence>
<dbReference type="Proteomes" id="UP000230971">
    <property type="component" value="Unassembled WGS sequence"/>
</dbReference>
<gene>
    <name evidence="8" type="ORF">CQY23_03135</name>
</gene>
<reference evidence="8 9" key="1">
    <citation type="journal article" date="2017" name="Infect. Genet. Evol.">
        <title>The new phylogeny of the genus Mycobacterium: The old and the news.</title>
        <authorList>
            <person name="Tortoli E."/>
            <person name="Fedrizzi T."/>
            <person name="Meehan C.J."/>
            <person name="Trovato A."/>
            <person name="Grottola A."/>
            <person name="Giacobazzi E."/>
            <person name="Serpini G.F."/>
            <person name="Tagliazucchi S."/>
            <person name="Fabio A."/>
            <person name="Bettua C."/>
            <person name="Bertorelli R."/>
            <person name="Frascaro F."/>
            <person name="De Sanctis V."/>
            <person name="Pecorari M."/>
            <person name="Jousson O."/>
            <person name="Segata N."/>
            <person name="Cirillo D.M."/>
        </authorList>
    </citation>
    <scope>NUCLEOTIDE SEQUENCE [LARGE SCALE GENOMIC DNA]</scope>
    <source>
        <strain evidence="8 9">NCTC 12882</strain>
    </source>
</reference>
<evidence type="ECO:0000256" key="7">
    <source>
        <dbReference type="ARBA" id="ARBA00023016"/>
    </source>
</evidence>
<evidence type="ECO:0000313" key="9">
    <source>
        <dbReference type="Proteomes" id="UP000230971"/>
    </source>
</evidence>
<dbReference type="OrthoDB" id="5121861at2"/>
<keyword evidence="5" id="KW-0378">Hydrolase</keyword>
<organism evidence="8 9">
    <name type="scientific">Mycobacterium celatum</name>
    <dbReference type="NCBI Taxonomy" id="28045"/>
    <lineage>
        <taxon>Bacteria</taxon>
        <taxon>Bacillati</taxon>
        <taxon>Actinomycetota</taxon>
        <taxon>Actinomycetes</taxon>
        <taxon>Mycobacteriales</taxon>
        <taxon>Mycobacteriaceae</taxon>
        <taxon>Mycobacterium</taxon>
    </lineage>
</organism>
<dbReference type="AlphaFoldDB" id="A0A2G5PQF6"/>
<comment type="caution">
    <text evidence="8">The sequence shown here is derived from an EMBL/GenBank/DDBJ whole genome shotgun (WGS) entry which is preliminary data.</text>
</comment>